<accession>A0A517ZW40</accession>
<dbReference type="AlphaFoldDB" id="A0A517ZW40"/>
<protein>
    <submittedName>
        <fullName evidence="1">Uncharacterized protein</fullName>
    </submittedName>
</protein>
<organism evidence="1 2">
    <name type="scientific">Symmachiella dynata</name>
    <dbReference type="NCBI Taxonomy" id="2527995"/>
    <lineage>
        <taxon>Bacteria</taxon>
        <taxon>Pseudomonadati</taxon>
        <taxon>Planctomycetota</taxon>
        <taxon>Planctomycetia</taxon>
        <taxon>Planctomycetales</taxon>
        <taxon>Planctomycetaceae</taxon>
        <taxon>Symmachiella</taxon>
    </lineage>
</organism>
<evidence type="ECO:0000313" key="2">
    <source>
        <dbReference type="Proteomes" id="UP000319383"/>
    </source>
</evidence>
<evidence type="ECO:0000313" key="1">
    <source>
        <dbReference type="EMBL" id="QDU46656.1"/>
    </source>
</evidence>
<sequence length="431" mass="47847">MQRIFGTTLACLVLVIPLIGWIAAPGGVSADDAAVAPAKQKLPRIAAVVTEYRHNSHADVIVSQLMLTKTLDGKGEFPKLQLVSLYTDQVPKNDTSRRLAKEHGVPVFDTIEGALTLGTGELAVDGILLIAEHGQYPKSDTGQTIYPKKRLFAEVRKVFESSGRVVPIFHDKHVADNWADAKEIYDATQRLKIPFMAGSSLPGLWRYPPANTKRGAKLEEIVAVSYGSLDAYGFHALEMVQCLAERRQGGETGIKSVYCLEDEAVWEAGERGVYDQELFRAALSRQKARPISPDQDMRELVPHPVLFVIDYQDGLRASVLQLNPALQGWSVAWREADSDEITSTLFWTQEARPFAHFNFLLEGAEKMFHTGQPTWPAERTLVTSGALDALLISKKQGGKPVETPYLDIDYTTDWDWQQPRNPPPGRPVMSQ</sequence>
<dbReference type="RefSeq" id="WP_145379148.1">
    <property type="nucleotide sequence ID" value="NZ_CP036276.1"/>
</dbReference>
<name>A0A517ZW40_9PLAN</name>
<proteinExistence type="predicted"/>
<reference evidence="1 2" key="1">
    <citation type="submission" date="2019-02" db="EMBL/GenBank/DDBJ databases">
        <title>Deep-cultivation of Planctomycetes and their phenomic and genomic characterization uncovers novel biology.</title>
        <authorList>
            <person name="Wiegand S."/>
            <person name="Jogler M."/>
            <person name="Boedeker C."/>
            <person name="Pinto D."/>
            <person name="Vollmers J."/>
            <person name="Rivas-Marin E."/>
            <person name="Kohn T."/>
            <person name="Peeters S.H."/>
            <person name="Heuer A."/>
            <person name="Rast P."/>
            <person name="Oberbeckmann S."/>
            <person name="Bunk B."/>
            <person name="Jeske O."/>
            <person name="Meyerdierks A."/>
            <person name="Storesund J.E."/>
            <person name="Kallscheuer N."/>
            <person name="Luecker S."/>
            <person name="Lage O.M."/>
            <person name="Pohl T."/>
            <person name="Merkel B.J."/>
            <person name="Hornburger P."/>
            <person name="Mueller R.-W."/>
            <person name="Bruemmer F."/>
            <person name="Labrenz M."/>
            <person name="Spormann A.M."/>
            <person name="Op den Camp H."/>
            <person name="Overmann J."/>
            <person name="Amann R."/>
            <person name="Jetten M.S.M."/>
            <person name="Mascher T."/>
            <person name="Medema M.H."/>
            <person name="Devos D.P."/>
            <person name="Kaster A.-K."/>
            <person name="Ovreas L."/>
            <person name="Rohde M."/>
            <person name="Galperin M.Y."/>
            <person name="Jogler C."/>
        </authorList>
    </citation>
    <scope>NUCLEOTIDE SEQUENCE [LARGE SCALE GENOMIC DNA]</scope>
    <source>
        <strain evidence="1 2">Mal52</strain>
    </source>
</reference>
<dbReference type="Proteomes" id="UP000319383">
    <property type="component" value="Chromosome"/>
</dbReference>
<dbReference type="EMBL" id="CP036276">
    <property type="protein sequence ID" value="QDU46656.1"/>
    <property type="molecule type" value="Genomic_DNA"/>
</dbReference>
<keyword evidence="2" id="KW-1185">Reference proteome</keyword>
<gene>
    <name evidence="1" type="ORF">Mal52_51780</name>
</gene>
<dbReference type="KEGG" id="sdyn:Mal52_51780"/>